<dbReference type="InterPro" id="IPR009097">
    <property type="entry name" value="Cyclic_Pdiesterase"/>
</dbReference>
<dbReference type="GO" id="GO:0006307">
    <property type="term" value="P:DNA alkylation repair"/>
    <property type="evidence" value="ECO:0007669"/>
    <property type="project" value="InterPro"/>
</dbReference>
<dbReference type="SUPFAM" id="SSF55144">
    <property type="entry name" value="LigT-like"/>
    <property type="match status" value="1"/>
</dbReference>
<organism evidence="4 5">
    <name type="scientific">Phascolomyces articulosus</name>
    <dbReference type="NCBI Taxonomy" id="60185"/>
    <lineage>
        <taxon>Eukaryota</taxon>
        <taxon>Fungi</taxon>
        <taxon>Fungi incertae sedis</taxon>
        <taxon>Mucoromycota</taxon>
        <taxon>Mucoromycotina</taxon>
        <taxon>Mucoromycetes</taxon>
        <taxon>Mucorales</taxon>
        <taxon>Lichtheimiaceae</taxon>
        <taxon>Phascolomyces</taxon>
    </lineage>
</organism>
<dbReference type="GO" id="GO:0005634">
    <property type="term" value="C:nucleus"/>
    <property type="evidence" value="ECO:0007669"/>
    <property type="project" value="TreeGrafter"/>
</dbReference>
<dbReference type="Gene3D" id="3.30.1370.10">
    <property type="entry name" value="K Homology domain, type 1"/>
    <property type="match status" value="1"/>
</dbReference>
<dbReference type="InterPro" id="IPR009210">
    <property type="entry name" value="ASCC1"/>
</dbReference>
<gene>
    <name evidence="4" type="ORF">BDA99DRAFT_354648</name>
</gene>
<dbReference type="PANTHER" id="PTHR13360:SF1">
    <property type="entry name" value="ACTIVATING SIGNAL COINTEGRATOR 1 COMPLEX SUBUNIT 1"/>
    <property type="match status" value="1"/>
</dbReference>
<dbReference type="Proteomes" id="UP001209540">
    <property type="component" value="Unassembled WGS sequence"/>
</dbReference>
<dbReference type="Gene3D" id="3.90.1140.10">
    <property type="entry name" value="Cyclic phosphodiesterase"/>
    <property type="match status" value="1"/>
</dbReference>
<dbReference type="GO" id="GO:0003723">
    <property type="term" value="F:RNA binding"/>
    <property type="evidence" value="ECO:0007669"/>
    <property type="project" value="UniProtKB-UniRule"/>
</dbReference>
<name>A0AAD5KIH2_9FUNG</name>
<proteinExistence type="predicted"/>
<dbReference type="CDD" id="cd00105">
    <property type="entry name" value="KH-I"/>
    <property type="match status" value="1"/>
</dbReference>
<keyword evidence="4" id="KW-0436">Ligase</keyword>
<dbReference type="AlphaFoldDB" id="A0AAD5KIH2"/>
<reference evidence="4" key="2">
    <citation type="submission" date="2023-02" db="EMBL/GenBank/DDBJ databases">
        <authorList>
            <consortium name="DOE Joint Genome Institute"/>
            <person name="Mondo S.J."/>
            <person name="Chang Y."/>
            <person name="Wang Y."/>
            <person name="Ahrendt S."/>
            <person name="Andreopoulos W."/>
            <person name="Barry K."/>
            <person name="Beard J."/>
            <person name="Benny G.L."/>
            <person name="Blankenship S."/>
            <person name="Bonito G."/>
            <person name="Cuomo C."/>
            <person name="Desiro A."/>
            <person name="Gervers K.A."/>
            <person name="Hundley H."/>
            <person name="Kuo A."/>
            <person name="LaButti K."/>
            <person name="Lang B.F."/>
            <person name="Lipzen A."/>
            <person name="O'Donnell K."/>
            <person name="Pangilinan J."/>
            <person name="Reynolds N."/>
            <person name="Sandor L."/>
            <person name="Smith M.W."/>
            <person name="Tsang A."/>
            <person name="Grigoriev I.V."/>
            <person name="Stajich J.E."/>
            <person name="Spatafora J.W."/>
        </authorList>
    </citation>
    <scope>NUCLEOTIDE SEQUENCE</scope>
    <source>
        <strain evidence="4">RSA 2281</strain>
    </source>
</reference>
<evidence type="ECO:0000259" key="3">
    <source>
        <dbReference type="SMART" id="SM00322"/>
    </source>
</evidence>
<dbReference type="PANTHER" id="PTHR13360">
    <property type="entry name" value="ACTIVATING SIGNAL COINTEGRATOR 1 COMPLEX SUBUNIT 1"/>
    <property type="match status" value="1"/>
</dbReference>
<feature type="region of interest" description="Disordered" evidence="2">
    <location>
        <begin position="20"/>
        <end position="48"/>
    </location>
</feature>
<dbReference type="Pfam" id="PF10469">
    <property type="entry name" value="AKAP7_NLS"/>
    <property type="match status" value="1"/>
</dbReference>
<dbReference type="Pfam" id="PF00013">
    <property type="entry name" value="KH_1"/>
    <property type="match status" value="1"/>
</dbReference>
<dbReference type="InterPro" id="IPR004088">
    <property type="entry name" value="KH_dom_type_1"/>
</dbReference>
<reference evidence="4" key="1">
    <citation type="journal article" date="2022" name="IScience">
        <title>Evolution of zygomycete secretomes and the origins of terrestrial fungal ecologies.</title>
        <authorList>
            <person name="Chang Y."/>
            <person name="Wang Y."/>
            <person name="Mondo S."/>
            <person name="Ahrendt S."/>
            <person name="Andreopoulos W."/>
            <person name="Barry K."/>
            <person name="Beard J."/>
            <person name="Benny G.L."/>
            <person name="Blankenship S."/>
            <person name="Bonito G."/>
            <person name="Cuomo C."/>
            <person name="Desiro A."/>
            <person name="Gervers K.A."/>
            <person name="Hundley H."/>
            <person name="Kuo A."/>
            <person name="LaButti K."/>
            <person name="Lang B.F."/>
            <person name="Lipzen A."/>
            <person name="O'Donnell K."/>
            <person name="Pangilinan J."/>
            <person name="Reynolds N."/>
            <person name="Sandor L."/>
            <person name="Smith M.E."/>
            <person name="Tsang A."/>
            <person name="Grigoriev I.V."/>
            <person name="Stajich J.E."/>
            <person name="Spatafora J.W."/>
        </authorList>
    </citation>
    <scope>NUCLEOTIDE SEQUENCE</scope>
    <source>
        <strain evidence="4">RSA 2281</strain>
    </source>
</reference>
<feature type="compositionally biased region" description="Low complexity" evidence="2">
    <location>
        <begin position="28"/>
        <end position="47"/>
    </location>
</feature>
<dbReference type="InterPro" id="IPR036612">
    <property type="entry name" value="KH_dom_type_1_sf"/>
</dbReference>
<protein>
    <submittedName>
        <fullName evidence="4">AKAP7 2'5' RNA ligase-like domain-containing protein</fullName>
    </submittedName>
</protein>
<dbReference type="EMBL" id="JAIXMP010000009">
    <property type="protein sequence ID" value="KAI9268058.1"/>
    <property type="molecule type" value="Genomic_DNA"/>
</dbReference>
<accession>A0AAD5KIH2</accession>
<feature type="domain" description="K Homology" evidence="3">
    <location>
        <begin position="60"/>
        <end position="125"/>
    </location>
</feature>
<dbReference type="GO" id="GO:0006355">
    <property type="term" value="P:regulation of DNA-templated transcription"/>
    <property type="evidence" value="ECO:0007669"/>
    <property type="project" value="TreeGrafter"/>
</dbReference>
<dbReference type="PROSITE" id="PS50084">
    <property type="entry name" value="KH_TYPE_1"/>
    <property type="match status" value="1"/>
</dbReference>
<sequence length="343" mass="38253">MQGISLVKVQGRTFRVATDSLSNKRPSSSELSTVESVSLEANSSGEEAAAEEEGTLYTEEFITIHHPVHPKFRYLLLGKNGATLKQLRIDTGARIDVTKGKDYALIKGPQVKIDRAKAAIDDIIQQAYIKARATHFLSLPVTTAYTTRKLEEFYHAISSSTFPCDGMDPSILVQPANLHITLGVFKLLHAADIERAVRFLKEECPKIVREVLVDQDRALTVHLRHLAIMQTKTPGQAHVLYIEPNEDPLVKKLCDALIDKMVKANLMIPDDRPFKPHVTLINTSHRTNTEDKKRRAFDARPILKAYPNLDFGSVPLDKLHLMKMGRRGPGGTYVSEGCISIEP</sequence>
<dbReference type="InterPro" id="IPR019510">
    <property type="entry name" value="AKAP7-like_phosphoesterase"/>
</dbReference>
<comment type="caution">
    <text evidence="4">The sequence shown here is derived from an EMBL/GenBank/DDBJ whole genome shotgun (WGS) entry which is preliminary data.</text>
</comment>
<evidence type="ECO:0000313" key="5">
    <source>
        <dbReference type="Proteomes" id="UP001209540"/>
    </source>
</evidence>
<keyword evidence="5" id="KW-1185">Reference proteome</keyword>
<dbReference type="SMART" id="SM00322">
    <property type="entry name" value="KH"/>
    <property type="match status" value="1"/>
</dbReference>
<dbReference type="SUPFAM" id="SSF54791">
    <property type="entry name" value="Eukaryotic type KH-domain (KH-domain type I)"/>
    <property type="match status" value="1"/>
</dbReference>
<dbReference type="GO" id="GO:0016874">
    <property type="term" value="F:ligase activity"/>
    <property type="evidence" value="ECO:0007669"/>
    <property type="project" value="UniProtKB-KW"/>
</dbReference>
<evidence type="ECO:0000313" key="4">
    <source>
        <dbReference type="EMBL" id="KAI9268058.1"/>
    </source>
</evidence>
<dbReference type="InterPro" id="IPR004087">
    <property type="entry name" value="KH_dom"/>
</dbReference>
<keyword evidence="1" id="KW-0694">RNA-binding</keyword>
<evidence type="ECO:0000256" key="1">
    <source>
        <dbReference type="PROSITE-ProRule" id="PRU00117"/>
    </source>
</evidence>
<evidence type="ECO:0000256" key="2">
    <source>
        <dbReference type="SAM" id="MobiDB-lite"/>
    </source>
</evidence>